<dbReference type="AlphaFoldDB" id="A0A382XCJ0"/>
<evidence type="ECO:0000313" key="1">
    <source>
        <dbReference type="EMBL" id="SVD68584.1"/>
    </source>
</evidence>
<sequence>MIFDIPGVIMEFGTWWGQNLCVFENLRAIYEPFNQNRRVIGFDTYKGYLDLSSKDKQSETIKESGYILPEEYVSYLEELLACHESINVLSNIKKCSIVEGDVRETLPIYFNDNPETIVALAYIDLALYEPCSIVLREIIPHLVRGSVVMF</sequence>
<protein>
    <submittedName>
        <fullName evidence="1">Uncharacterized protein</fullName>
    </submittedName>
</protein>
<gene>
    <name evidence="1" type="ORF">METZ01_LOCUS421438</name>
</gene>
<accession>A0A382XCJ0</accession>
<organism evidence="1">
    <name type="scientific">marine metagenome</name>
    <dbReference type="NCBI Taxonomy" id="408172"/>
    <lineage>
        <taxon>unclassified sequences</taxon>
        <taxon>metagenomes</taxon>
        <taxon>ecological metagenomes</taxon>
    </lineage>
</organism>
<name>A0A382XCJ0_9ZZZZ</name>
<reference evidence="1" key="1">
    <citation type="submission" date="2018-05" db="EMBL/GenBank/DDBJ databases">
        <authorList>
            <person name="Lanie J.A."/>
            <person name="Ng W.-L."/>
            <person name="Kazmierczak K.M."/>
            <person name="Andrzejewski T.M."/>
            <person name="Davidsen T.M."/>
            <person name="Wayne K.J."/>
            <person name="Tettelin H."/>
            <person name="Glass J.I."/>
            <person name="Rusch D."/>
            <person name="Podicherti R."/>
            <person name="Tsui H.-C.T."/>
            <person name="Winkler M.E."/>
        </authorList>
    </citation>
    <scope>NUCLEOTIDE SEQUENCE</scope>
</reference>
<dbReference type="EMBL" id="UINC01166560">
    <property type="protein sequence ID" value="SVD68584.1"/>
    <property type="molecule type" value="Genomic_DNA"/>
</dbReference>
<feature type="non-terminal residue" evidence="1">
    <location>
        <position position="150"/>
    </location>
</feature>
<proteinExistence type="predicted"/>
<dbReference type="InterPro" id="IPR029063">
    <property type="entry name" value="SAM-dependent_MTases_sf"/>
</dbReference>
<dbReference type="Gene3D" id="3.40.50.150">
    <property type="entry name" value="Vaccinia Virus protein VP39"/>
    <property type="match status" value="1"/>
</dbReference>